<dbReference type="PRINTS" id="PR00038">
    <property type="entry name" value="HTHLUXR"/>
</dbReference>
<evidence type="ECO:0000313" key="4">
    <source>
        <dbReference type="EMBL" id="GAA4759324.1"/>
    </source>
</evidence>
<dbReference type="InterPro" id="IPR027417">
    <property type="entry name" value="P-loop_NTPase"/>
</dbReference>
<name>A0ABP8ZKT2_9ACTN</name>
<proteinExistence type="predicted"/>
<dbReference type="PROSITE" id="PS50043">
    <property type="entry name" value="HTH_LUXR_2"/>
    <property type="match status" value="1"/>
</dbReference>
<dbReference type="RefSeq" id="WP_345530024.1">
    <property type="nucleotide sequence ID" value="NZ_BAABKN010000036.1"/>
</dbReference>
<evidence type="ECO:0000256" key="2">
    <source>
        <dbReference type="ARBA" id="ARBA00022840"/>
    </source>
</evidence>
<organism evidence="4 5">
    <name type="scientific">Nocardioides endophyticus</name>
    <dbReference type="NCBI Taxonomy" id="1353775"/>
    <lineage>
        <taxon>Bacteria</taxon>
        <taxon>Bacillati</taxon>
        <taxon>Actinomycetota</taxon>
        <taxon>Actinomycetes</taxon>
        <taxon>Propionibacteriales</taxon>
        <taxon>Nocardioidaceae</taxon>
        <taxon>Nocardioides</taxon>
    </lineage>
</organism>
<reference evidence="5" key="1">
    <citation type="journal article" date="2019" name="Int. J. Syst. Evol. Microbiol.">
        <title>The Global Catalogue of Microorganisms (GCM) 10K type strain sequencing project: providing services to taxonomists for standard genome sequencing and annotation.</title>
        <authorList>
            <consortium name="The Broad Institute Genomics Platform"/>
            <consortium name="The Broad Institute Genome Sequencing Center for Infectious Disease"/>
            <person name="Wu L."/>
            <person name="Ma J."/>
        </authorList>
    </citation>
    <scope>NUCLEOTIDE SEQUENCE [LARGE SCALE GENOMIC DNA]</scope>
    <source>
        <strain evidence="5">JCM 18532</strain>
    </source>
</reference>
<accession>A0ABP8ZKT2</accession>
<keyword evidence="1" id="KW-0547">Nucleotide-binding</keyword>
<dbReference type="Gene3D" id="3.40.50.300">
    <property type="entry name" value="P-loop containing nucleotide triphosphate hydrolases"/>
    <property type="match status" value="1"/>
</dbReference>
<evidence type="ECO:0000256" key="1">
    <source>
        <dbReference type="ARBA" id="ARBA00022741"/>
    </source>
</evidence>
<dbReference type="EMBL" id="BAABKN010000036">
    <property type="protein sequence ID" value="GAA4759324.1"/>
    <property type="molecule type" value="Genomic_DNA"/>
</dbReference>
<protein>
    <submittedName>
        <fullName evidence="4">LuxR family transcriptional regulator</fullName>
    </submittedName>
</protein>
<keyword evidence="2" id="KW-0067">ATP-binding</keyword>
<gene>
    <name evidence="4" type="ORF">GCM10023350_51780</name>
</gene>
<dbReference type="InterPro" id="IPR041664">
    <property type="entry name" value="AAA_16"/>
</dbReference>
<dbReference type="Pfam" id="PF00196">
    <property type="entry name" value="GerE"/>
    <property type="match status" value="1"/>
</dbReference>
<dbReference type="Gene3D" id="1.10.10.10">
    <property type="entry name" value="Winged helix-like DNA-binding domain superfamily/Winged helix DNA-binding domain"/>
    <property type="match status" value="1"/>
</dbReference>
<dbReference type="InterPro" id="IPR016032">
    <property type="entry name" value="Sig_transdc_resp-reg_C-effctor"/>
</dbReference>
<dbReference type="SUPFAM" id="SSF52540">
    <property type="entry name" value="P-loop containing nucleoside triphosphate hydrolases"/>
    <property type="match status" value="1"/>
</dbReference>
<sequence length="919" mass="97833">MANGQSAGGLPDENGDLLGRADELRHLRHLVGTARNGRGGSLAITGDPGIGKTSLLTAATTGLVGIQLVSVDGYETESTMPYAAIQRLLTPLQAHLAELPARFQQALRTASGAAGGPPPDRFLIGLSVLGLLGAAGQATPVVAVVDDAHLLDRESLDALAFVGRRLEAESAALLFAGREVPEYTEQMVGVPSLRLSGLSPDVAVRLLTRSVSGAIDPAVAMQIVTATGGNPLALVDLADDLTVAQLTESSFGDEPIPVGRHLESFYLRQVRLLGDDVRLWLLVAAADSTGDVDLITAAADLLGLPGDAGDGAEAAGLVELGQTVRFRHPLVRSAAYNAAPGKDRRWVHRALATMAEKSDLSELEAWHAAKATLGTDEQVAQRLEDVADLAAERGGFASRARVLIRASSLTPQGPRKYARLVAAAEAALQSGTAQLAKNLIDEIDEDALDPVAHGRLTMLGAEHSLFTAAPTVTRGSADLLAAATLFHGEDDALEQRALIKAWECALPSERLTTGLTWTELGERLRDGAEVRPGCAATILRALSALVLLPYDDAVPIMREALDAYDTMDEEQILTYGHSSVALATALWDNDARHRCLERCASAARDAGSLQQLDSALWVLSLTEVVGGTPRRAVRYMEQVRELRRAIGYDAEHVVNVAVLAWSPATRDQVLGLTEMILAMGFGGVHASAVSALAAVDLADGRYEEAYAHLKPLVDDPFFHVTPMTWPDFVEAAVRTGRVEEARAFADQLDERALASGTPWVRGVAARSRALVSDDDAAEPHFRAAVAALEGTRATVELGRAHLVYGEWLRRRKRRKDARAQLLAAAEVLAGTGAEPFVRRANGELEAAGEPVRSPGDGRLPMLTPQEQTVAELAAAGRTNAEIGASMFLSANTIDYHLRKVFQKLGISSRRQLSDRLDRS</sequence>
<dbReference type="InterPro" id="IPR000792">
    <property type="entry name" value="Tscrpt_reg_LuxR_C"/>
</dbReference>
<dbReference type="SUPFAM" id="SSF46894">
    <property type="entry name" value="C-terminal effector domain of the bipartite response regulators"/>
    <property type="match status" value="1"/>
</dbReference>
<keyword evidence="5" id="KW-1185">Reference proteome</keyword>
<dbReference type="CDD" id="cd06170">
    <property type="entry name" value="LuxR_C_like"/>
    <property type="match status" value="1"/>
</dbReference>
<dbReference type="InterPro" id="IPR036388">
    <property type="entry name" value="WH-like_DNA-bd_sf"/>
</dbReference>
<dbReference type="PANTHER" id="PTHR16305">
    <property type="entry name" value="TESTICULAR SOLUBLE ADENYLYL CYCLASE"/>
    <property type="match status" value="1"/>
</dbReference>
<comment type="caution">
    <text evidence="4">The sequence shown here is derived from an EMBL/GenBank/DDBJ whole genome shotgun (WGS) entry which is preliminary data.</text>
</comment>
<dbReference type="Pfam" id="PF13191">
    <property type="entry name" value="AAA_16"/>
    <property type="match status" value="1"/>
</dbReference>
<dbReference type="PANTHER" id="PTHR16305:SF35">
    <property type="entry name" value="TRANSCRIPTIONAL ACTIVATOR DOMAIN"/>
    <property type="match status" value="1"/>
</dbReference>
<dbReference type="Proteomes" id="UP001499882">
    <property type="component" value="Unassembled WGS sequence"/>
</dbReference>
<dbReference type="SMART" id="SM00421">
    <property type="entry name" value="HTH_LUXR"/>
    <property type="match status" value="1"/>
</dbReference>
<feature type="domain" description="HTH luxR-type" evidence="3">
    <location>
        <begin position="855"/>
        <end position="919"/>
    </location>
</feature>
<evidence type="ECO:0000313" key="5">
    <source>
        <dbReference type="Proteomes" id="UP001499882"/>
    </source>
</evidence>
<evidence type="ECO:0000259" key="3">
    <source>
        <dbReference type="PROSITE" id="PS50043"/>
    </source>
</evidence>